<gene>
    <name evidence="1" type="ORF">DGYR_LOCUS6899</name>
</gene>
<organism evidence="1 2">
    <name type="scientific">Dimorphilus gyrociliatus</name>
    <dbReference type="NCBI Taxonomy" id="2664684"/>
    <lineage>
        <taxon>Eukaryota</taxon>
        <taxon>Metazoa</taxon>
        <taxon>Spiralia</taxon>
        <taxon>Lophotrochozoa</taxon>
        <taxon>Annelida</taxon>
        <taxon>Polychaeta</taxon>
        <taxon>Polychaeta incertae sedis</taxon>
        <taxon>Dinophilidae</taxon>
        <taxon>Dimorphilus</taxon>
    </lineage>
</organism>
<dbReference type="Proteomes" id="UP000549394">
    <property type="component" value="Unassembled WGS sequence"/>
</dbReference>
<sequence length="186" mass="21926">MAATVKGAHTCTVTKSRYEPNWSRFPPHVPTYPNPPALLRRTEADKYTNPGDTFYTYYKESRPWNVEYPEWREEFFRLDPRAPVERKIDYKLGPNAPAYKPSVKPPLPKWNRQGLPPTEAKRAFGMKRMSETYGAKNLYEFSNAMTSTQYKKPIPNVYGPLLRDEVYGVRHQHNYHGFMPFDDYYF</sequence>
<reference evidence="1 2" key="1">
    <citation type="submission" date="2020-08" db="EMBL/GenBank/DDBJ databases">
        <authorList>
            <person name="Hejnol A."/>
        </authorList>
    </citation>
    <scope>NUCLEOTIDE SEQUENCE [LARGE SCALE GENOMIC DNA]</scope>
</reference>
<keyword evidence="2" id="KW-1185">Reference proteome</keyword>
<dbReference type="EMBL" id="CAJFCJ010000009">
    <property type="protein sequence ID" value="CAD5118541.1"/>
    <property type="molecule type" value="Genomic_DNA"/>
</dbReference>
<accession>A0A7I8VRD7</accession>
<evidence type="ECO:0000313" key="2">
    <source>
        <dbReference type="Proteomes" id="UP000549394"/>
    </source>
</evidence>
<proteinExistence type="predicted"/>
<dbReference type="AlphaFoldDB" id="A0A7I8VRD7"/>
<comment type="caution">
    <text evidence="1">The sequence shown here is derived from an EMBL/GenBank/DDBJ whole genome shotgun (WGS) entry which is preliminary data.</text>
</comment>
<protein>
    <submittedName>
        <fullName evidence="1">DgyrCDS7229</fullName>
    </submittedName>
</protein>
<name>A0A7I8VRD7_9ANNE</name>
<dbReference type="OrthoDB" id="6038787at2759"/>
<evidence type="ECO:0000313" key="1">
    <source>
        <dbReference type="EMBL" id="CAD5118541.1"/>
    </source>
</evidence>